<feature type="region of interest" description="Disordered" evidence="1">
    <location>
        <begin position="122"/>
        <end position="174"/>
    </location>
</feature>
<evidence type="ECO:0000256" key="1">
    <source>
        <dbReference type="SAM" id="MobiDB-lite"/>
    </source>
</evidence>
<reference evidence="3 4" key="1">
    <citation type="submission" date="2021-08" db="EMBL/GenBank/DDBJ databases">
        <title>Caldovatus sediminis gen. nov., sp. nov., a moderately thermophilic bacterium isolated from a hot spring.</title>
        <authorList>
            <person name="Hu C.-J."/>
            <person name="Li W.-J."/>
            <person name="Xian W.-D."/>
        </authorList>
    </citation>
    <scope>NUCLEOTIDE SEQUENCE [LARGE SCALE GENOMIC DNA]</scope>
    <source>
        <strain evidence="3 4">SYSU G05006</strain>
    </source>
</reference>
<protein>
    <submittedName>
        <fullName evidence="3">Fasciclin domain-containing protein</fullName>
    </submittedName>
</protein>
<proteinExistence type="predicted"/>
<dbReference type="Proteomes" id="UP001519924">
    <property type="component" value="Unassembled WGS sequence"/>
</dbReference>
<dbReference type="Gene3D" id="2.30.180.10">
    <property type="entry name" value="FAS1 domain"/>
    <property type="match status" value="1"/>
</dbReference>
<dbReference type="InterPro" id="IPR006311">
    <property type="entry name" value="TAT_signal"/>
</dbReference>
<dbReference type="SUPFAM" id="SSF82153">
    <property type="entry name" value="FAS1 domain"/>
    <property type="match status" value="1"/>
</dbReference>
<feature type="compositionally biased region" description="Low complexity" evidence="1">
    <location>
        <begin position="136"/>
        <end position="156"/>
    </location>
</feature>
<evidence type="ECO:0000259" key="2">
    <source>
        <dbReference type="PROSITE" id="PS50213"/>
    </source>
</evidence>
<organism evidence="3 4">
    <name type="scientific">Caldovatus aquaticus</name>
    <dbReference type="NCBI Taxonomy" id="2865671"/>
    <lineage>
        <taxon>Bacteria</taxon>
        <taxon>Pseudomonadati</taxon>
        <taxon>Pseudomonadota</taxon>
        <taxon>Alphaproteobacteria</taxon>
        <taxon>Acetobacterales</taxon>
        <taxon>Roseomonadaceae</taxon>
        <taxon>Caldovatus</taxon>
    </lineage>
</organism>
<dbReference type="PROSITE" id="PS51318">
    <property type="entry name" value="TAT"/>
    <property type="match status" value="1"/>
</dbReference>
<keyword evidence="4" id="KW-1185">Reference proteome</keyword>
<dbReference type="Pfam" id="PF02469">
    <property type="entry name" value="Fasciclin"/>
    <property type="match status" value="1"/>
</dbReference>
<comment type="caution">
    <text evidence="3">The sequence shown here is derived from an EMBL/GenBank/DDBJ whole genome shotgun (WGS) entry which is preliminary data.</text>
</comment>
<dbReference type="InterPro" id="IPR000782">
    <property type="entry name" value="FAS1_domain"/>
</dbReference>
<feature type="domain" description="FAS1" evidence="2">
    <location>
        <begin position="52"/>
        <end position="174"/>
    </location>
</feature>
<sequence>MTLWHRRGLFAADAAGLGAAALLLGQGRAARAQTVVAPPGSTVVITPPPAAGRNLADTLAADGRFGRFLELLSQAGLVDALRGAGPFTVLAPADAAFQGAPAATATRCGCAPWRSTISFPACPTARPSPRRATAGSAPRTATTCASRRAGARTSRSPIRRPGCNRAASARRART</sequence>
<evidence type="ECO:0000313" key="4">
    <source>
        <dbReference type="Proteomes" id="UP001519924"/>
    </source>
</evidence>
<gene>
    <name evidence="3" type="ORF">K1J50_09785</name>
</gene>
<dbReference type="EMBL" id="JAHZUY010000021">
    <property type="protein sequence ID" value="MBW8269777.1"/>
    <property type="molecule type" value="Genomic_DNA"/>
</dbReference>
<dbReference type="PROSITE" id="PS50213">
    <property type="entry name" value="FAS1"/>
    <property type="match status" value="1"/>
</dbReference>
<accession>A0ABS7F2E2</accession>
<name>A0ABS7F2E2_9PROT</name>
<dbReference type="InterPro" id="IPR036378">
    <property type="entry name" value="FAS1_dom_sf"/>
</dbReference>
<evidence type="ECO:0000313" key="3">
    <source>
        <dbReference type="EMBL" id="MBW8269777.1"/>
    </source>
</evidence>